<dbReference type="InterPro" id="IPR016186">
    <property type="entry name" value="C-type_lectin-like/link_sf"/>
</dbReference>
<protein>
    <recommendedName>
        <fullName evidence="1">C-type lectin domain-containing protein</fullName>
    </recommendedName>
</protein>
<proteinExistence type="predicted"/>
<feature type="domain" description="C-type lectin" evidence="1">
    <location>
        <begin position="22"/>
        <end position="125"/>
    </location>
</feature>
<keyword evidence="3" id="KW-1185">Reference proteome</keyword>
<dbReference type="EMBL" id="UYRV01028351">
    <property type="protein sequence ID" value="VDK82269.1"/>
    <property type="molecule type" value="Genomic_DNA"/>
</dbReference>
<dbReference type="SMART" id="SM00034">
    <property type="entry name" value="CLECT"/>
    <property type="match status" value="1"/>
</dbReference>
<dbReference type="PROSITE" id="PS50041">
    <property type="entry name" value="C_TYPE_LECTIN_2"/>
    <property type="match status" value="1"/>
</dbReference>
<dbReference type="SUPFAM" id="SSF56436">
    <property type="entry name" value="C-type lectin-like"/>
    <property type="match status" value="1"/>
</dbReference>
<dbReference type="CDD" id="cd00037">
    <property type="entry name" value="CLECT"/>
    <property type="match status" value="1"/>
</dbReference>
<dbReference type="Pfam" id="PF00059">
    <property type="entry name" value="Lectin_C"/>
    <property type="match status" value="1"/>
</dbReference>
<gene>
    <name evidence="2" type="ORF">CGOC_LOCUS7943</name>
</gene>
<reference evidence="2 3" key="1">
    <citation type="submission" date="2018-11" db="EMBL/GenBank/DDBJ databases">
        <authorList>
            <consortium name="Pathogen Informatics"/>
        </authorList>
    </citation>
    <scope>NUCLEOTIDE SEQUENCE [LARGE SCALE GENOMIC DNA]</scope>
</reference>
<evidence type="ECO:0000259" key="1">
    <source>
        <dbReference type="PROSITE" id="PS50041"/>
    </source>
</evidence>
<organism evidence="2 3">
    <name type="scientific">Cylicostephanus goldi</name>
    <name type="common">Nematode worm</name>
    <dbReference type="NCBI Taxonomy" id="71465"/>
    <lineage>
        <taxon>Eukaryota</taxon>
        <taxon>Metazoa</taxon>
        <taxon>Ecdysozoa</taxon>
        <taxon>Nematoda</taxon>
        <taxon>Chromadorea</taxon>
        <taxon>Rhabditida</taxon>
        <taxon>Rhabditina</taxon>
        <taxon>Rhabditomorpha</taxon>
        <taxon>Strongyloidea</taxon>
        <taxon>Strongylidae</taxon>
        <taxon>Cylicostephanus</taxon>
    </lineage>
</organism>
<name>A0A3P6TG09_CYLGO</name>
<dbReference type="AlphaFoldDB" id="A0A3P6TG09"/>
<dbReference type="InterPro" id="IPR001304">
    <property type="entry name" value="C-type_lectin-like"/>
</dbReference>
<dbReference type="Gene3D" id="3.10.100.10">
    <property type="entry name" value="Mannose-Binding Protein A, subunit A"/>
    <property type="match status" value="1"/>
</dbReference>
<dbReference type="PANTHER" id="PTHR22803">
    <property type="entry name" value="MANNOSE, PHOSPHOLIPASE, LECTIN RECEPTOR RELATED"/>
    <property type="match status" value="1"/>
</dbReference>
<evidence type="ECO:0000313" key="3">
    <source>
        <dbReference type="Proteomes" id="UP000271889"/>
    </source>
</evidence>
<evidence type="ECO:0000313" key="2">
    <source>
        <dbReference type="EMBL" id="VDK82269.1"/>
    </source>
</evidence>
<dbReference type="Proteomes" id="UP000271889">
    <property type="component" value="Unassembled WGS sequence"/>
</dbReference>
<dbReference type="InterPro" id="IPR050111">
    <property type="entry name" value="C-type_lectin/snaclec_domain"/>
</dbReference>
<accession>A0A3P6TG09</accession>
<dbReference type="InterPro" id="IPR016187">
    <property type="entry name" value="CTDL_fold"/>
</dbReference>
<sequence length="167" mass="19694">MKTKKNRCGKKVKRIRFERPHSFDDAENRCRVFKGHLTSIHSYLENEFVERIAENGTFAGKSDRLSWIGLKRSKGNKTWHWTDGSPYGYNKWAGQPESENKTEEKCAQVITVSFGTFSTLRRFRWYPRLQRKKLSSLKHYGTTRIATPTRHFSFAKRKLDIFCVVKI</sequence>
<dbReference type="OrthoDB" id="5860166at2759"/>